<evidence type="ECO:0008006" key="5">
    <source>
        <dbReference type="Google" id="ProtNLM"/>
    </source>
</evidence>
<comment type="caution">
    <text evidence="3">The sequence shown here is derived from an EMBL/GenBank/DDBJ whole genome shotgun (WGS) entry which is preliminary data.</text>
</comment>
<evidence type="ECO:0000256" key="1">
    <source>
        <dbReference type="ARBA" id="ARBA00006484"/>
    </source>
</evidence>
<evidence type="ECO:0000313" key="3">
    <source>
        <dbReference type="EMBL" id="KSZ55951.1"/>
    </source>
</evidence>
<evidence type="ECO:0000256" key="2">
    <source>
        <dbReference type="ARBA" id="ARBA00023002"/>
    </source>
</evidence>
<dbReference type="AlphaFoldDB" id="A0A0V9UDF8"/>
<comment type="similarity">
    <text evidence="1">Belongs to the short-chain dehydrogenases/reductases (SDR) family.</text>
</comment>
<proteinExistence type="inferred from homology"/>
<dbReference type="CDD" id="cd05233">
    <property type="entry name" value="SDR_c"/>
    <property type="match status" value="1"/>
</dbReference>
<keyword evidence="2" id="KW-0560">Oxidoreductase</keyword>
<dbReference type="PANTHER" id="PTHR43943">
    <property type="entry name" value="DEHYDROGENASE/REDUCTASE (SDR FAMILY) MEMBER 4"/>
    <property type="match status" value="1"/>
</dbReference>
<organism evidence="3 4">
    <name type="scientific">Rhodococcus pyridinivorans KG-16</name>
    <dbReference type="NCBI Taxonomy" id="1441730"/>
    <lineage>
        <taxon>Bacteria</taxon>
        <taxon>Bacillati</taxon>
        <taxon>Actinomycetota</taxon>
        <taxon>Actinomycetes</taxon>
        <taxon>Mycobacteriales</taxon>
        <taxon>Nocardiaceae</taxon>
        <taxon>Rhodococcus</taxon>
    </lineage>
</organism>
<reference evidence="4" key="1">
    <citation type="submission" date="2015-01" db="EMBL/GenBank/DDBJ databases">
        <title>Draft genome sequence of Rhodococcus pyridinivorans strain KG-16, a hydrocarbon-degrading bacterium.</title>
        <authorList>
            <person name="Aggarwal R.K."/>
            <person name="Dawar C."/>
        </authorList>
    </citation>
    <scope>NUCLEOTIDE SEQUENCE [LARGE SCALE GENOMIC DNA]</scope>
    <source>
        <strain evidence="4">KG-16</strain>
    </source>
</reference>
<dbReference type="InterPro" id="IPR036291">
    <property type="entry name" value="NAD(P)-bd_dom_sf"/>
</dbReference>
<dbReference type="FunFam" id="3.40.50.720:FF:000084">
    <property type="entry name" value="Short-chain dehydrogenase reductase"/>
    <property type="match status" value="1"/>
</dbReference>
<dbReference type="PANTHER" id="PTHR43943:SF2">
    <property type="entry name" value="DEHYDROGENASE_REDUCTASE 4"/>
    <property type="match status" value="1"/>
</dbReference>
<gene>
    <name evidence="3" type="ORF">Z045_26050</name>
</gene>
<dbReference type="PATRIC" id="fig|1441730.3.peg.5517"/>
<dbReference type="InterPro" id="IPR002347">
    <property type="entry name" value="SDR_fam"/>
</dbReference>
<dbReference type="PROSITE" id="PS00061">
    <property type="entry name" value="ADH_SHORT"/>
    <property type="match status" value="1"/>
</dbReference>
<dbReference type="SUPFAM" id="SSF51735">
    <property type="entry name" value="NAD(P)-binding Rossmann-fold domains"/>
    <property type="match status" value="1"/>
</dbReference>
<sequence length="250" mass="26020">MTCIDHRGKVAIVTGGSRGIGRAIAEELVRAGAEVVIIGRRQADLEATAAALGAGCRWHVCHVADAVGAARCVAETVAEHGSVDLLVNNAAVNPQWSATLDVDAGMAAKMAETNLWAPLMWTQLVWDAHMRDHGGSVVNVASIGGMIASSHTGFYNATKAGLIHLTHQLATELAPVVRVNVVAPGFTATEMAASIPEPDRISLADSIPLGRLGRPSDIAAAVSFLLSDQANWITGSVLPVDGGYQHARKA</sequence>
<dbReference type="Pfam" id="PF13561">
    <property type="entry name" value="adh_short_C2"/>
    <property type="match status" value="1"/>
</dbReference>
<dbReference type="Proteomes" id="UP000053060">
    <property type="component" value="Unassembled WGS sequence"/>
</dbReference>
<dbReference type="Gene3D" id="3.40.50.720">
    <property type="entry name" value="NAD(P)-binding Rossmann-like Domain"/>
    <property type="match status" value="1"/>
</dbReference>
<name>A0A0V9UDF8_9NOCA</name>
<protein>
    <recommendedName>
        <fullName evidence="5">3-ketoacyl-ACP reductase</fullName>
    </recommendedName>
</protein>
<dbReference type="PRINTS" id="PR00080">
    <property type="entry name" value="SDRFAMILY"/>
</dbReference>
<dbReference type="GO" id="GO:0016491">
    <property type="term" value="F:oxidoreductase activity"/>
    <property type="evidence" value="ECO:0007669"/>
    <property type="project" value="UniProtKB-KW"/>
</dbReference>
<accession>A0A0V9UDF8</accession>
<reference evidence="3 4" key="2">
    <citation type="journal article" date="2016" name="Genome Announc.">
        <title>Draft Genome Sequence of a Versatile Hydrocarbon-Degrading Bacterium, Rhodococcus pyridinivorans Strain KG-16, Collected from Oil Fields in India.</title>
        <authorList>
            <person name="Aggarwal R.K."/>
            <person name="Dawar C."/>
            <person name="Phanindranath R."/>
            <person name="Mutnuri L."/>
            <person name="Dayal A.M."/>
        </authorList>
    </citation>
    <scope>NUCLEOTIDE SEQUENCE [LARGE SCALE GENOMIC DNA]</scope>
    <source>
        <strain evidence="3 4">KG-16</strain>
    </source>
</reference>
<dbReference type="NCBIfam" id="NF005559">
    <property type="entry name" value="PRK07231.1"/>
    <property type="match status" value="1"/>
</dbReference>
<evidence type="ECO:0000313" key="4">
    <source>
        <dbReference type="Proteomes" id="UP000053060"/>
    </source>
</evidence>
<dbReference type="PRINTS" id="PR00081">
    <property type="entry name" value="GDHRDH"/>
</dbReference>
<dbReference type="InterPro" id="IPR020904">
    <property type="entry name" value="Sc_DH/Rdtase_CS"/>
</dbReference>
<dbReference type="EMBL" id="AZXY01000042">
    <property type="protein sequence ID" value="KSZ55951.1"/>
    <property type="molecule type" value="Genomic_DNA"/>
</dbReference>